<dbReference type="GO" id="GO:0005886">
    <property type="term" value="C:plasma membrane"/>
    <property type="evidence" value="ECO:0007669"/>
    <property type="project" value="UniProtKB-SubCell"/>
</dbReference>
<dbReference type="EMBL" id="LNQE01001642">
    <property type="protein sequence ID" value="KUG14565.1"/>
    <property type="molecule type" value="Genomic_DNA"/>
</dbReference>
<keyword evidence="5" id="KW-0653">Protein transport</keyword>
<dbReference type="SUPFAM" id="SSF82866">
    <property type="entry name" value="Multidrug efflux transporter AcrB transmembrane domain"/>
    <property type="match status" value="1"/>
</dbReference>
<evidence type="ECO:0000313" key="11">
    <source>
        <dbReference type="EMBL" id="KUG14565.1"/>
    </source>
</evidence>
<evidence type="ECO:0000256" key="2">
    <source>
        <dbReference type="ARBA" id="ARBA00022448"/>
    </source>
</evidence>
<dbReference type="Gene3D" id="1.20.1640.10">
    <property type="entry name" value="Multidrug efflux transporter AcrB transmembrane domain"/>
    <property type="match status" value="1"/>
</dbReference>
<feature type="transmembrane region" description="Helical" evidence="9">
    <location>
        <begin position="16"/>
        <end position="36"/>
    </location>
</feature>
<evidence type="ECO:0000259" key="10">
    <source>
        <dbReference type="Pfam" id="PF02355"/>
    </source>
</evidence>
<feature type="transmembrane region" description="Helical" evidence="9">
    <location>
        <begin position="251"/>
        <end position="274"/>
    </location>
</feature>
<evidence type="ECO:0000256" key="8">
    <source>
        <dbReference type="ARBA" id="ARBA00023136"/>
    </source>
</evidence>
<keyword evidence="6 9" id="KW-1133">Transmembrane helix</keyword>
<dbReference type="InterPro" id="IPR048634">
    <property type="entry name" value="SecD_SecF_C"/>
</dbReference>
<protein>
    <submittedName>
        <fullName evidence="11">Protein-export membrane protein secf</fullName>
    </submittedName>
</protein>
<keyword evidence="2" id="KW-0813">Transport</keyword>
<keyword evidence="4 9" id="KW-0812">Transmembrane</keyword>
<sequence>MGFITYDVNRYTPKQMMVIPLIVLILSLAVLGYNMATTGTLLTPGMDFSGGTAVTLFTADSPDMLRETFSGYPLISVDGGINDGKYLKFGPMDDASFQSLAALITERYPDAKIDQIGASFGKTLQDQASIALLISFIGMAIVVFVAFRALVPAGAVVFCALTDIIMTAAVMTLIGIELSLPTTAALLMLIGYSVDSDILLTMRVLKRQGRLSEKLSGAFRTGIIMTTTTLAAIAAMWVVAAVGQITVIRDIASVLIIGLSLDMMNTWLMNAGIIKWYMQKGGAK</sequence>
<dbReference type="PANTHER" id="PTHR30081:SF8">
    <property type="entry name" value="PROTEIN TRANSLOCASE SUBUNIT SECF"/>
    <property type="match status" value="1"/>
</dbReference>
<feature type="transmembrane region" description="Helical" evidence="9">
    <location>
        <begin position="154"/>
        <end position="176"/>
    </location>
</feature>
<evidence type="ECO:0000256" key="5">
    <source>
        <dbReference type="ARBA" id="ARBA00022927"/>
    </source>
</evidence>
<evidence type="ECO:0000256" key="6">
    <source>
        <dbReference type="ARBA" id="ARBA00022989"/>
    </source>
</evidence>
<evidence type="ECO:0000256" key="3">
    <source>
        <dbReference type="ARBA" id="ARBA00022475"/>
    </source>
</evidence>
<dbReference type="InterPro" id="IPR024921">
    <property type="entry name" value="SecF_arc"/>
</dbReference>
<evidence type="ECO:0000256" key="7">
    <source>
        <dbReference type="ARBA" id="ARBA00023010"/>
    </source>
</evidence>
<evidence type="ECO:0000256" key="4">
    <source>
        <dbReference type="ARBA" id="ARBA00022692"/>
    </source>
</evidence>
<organism evidence="11">
    <name type="scientific">hydrocarbon metagenome</name>
    <dbReference type="NCBI Taxonomy" id="938273"/>
    <lineage>
        <taxon>unclassified sequences</taxon>
        <taxon>metagenomes</taxon>
        <taxon>ecological metagenomes</taxon>
    </lineage>
</organism>
<keyword evidence="7" id="KW-0811">Translocation</keyword>
<accession>A0A0W8F118</accession>
<comment type="caution">
    <text evidence="11">The sequence shown here is derived from an EMBL/GenBank/DDBJ whole genome shotgun (WGS) entry which is preliminary data.</text>
</comment>
<dbReference type="HAMAP" id="MF_01464_A">
    <property type="entry name" value="SecF_A"/>
    <property type="match status" value="1"/>
</dbReference>
<comment type="subcellular location">
    <subcellularLocation>
        <location evidence="1">Cell membrane</location>
        <topology evidence="1">Multi-pass membrane protein</topology>
    </subcellularLocation>
</comment>
<dbReference type="AlphaFoldDB" id="A0A0W8F118"/>
<dbReference type="NCBIfam" id="NF006354">
    <property type="entry name" value="PRK08578.1-2"/>
    <property type="match status" value="1"/>
</dbReference>
<dbReference type="GO" id="GO:0065002">
    <property type="term" value="P:intracellular protein transmembrane transport"/>
    <property type="evidence" value="ECO:0007669"/>
    <property type="project" value="InterPro"/>
</dbReference>
<feature type="transmembrane region" description="Helical" evidence="9">
    <location>
        <begin position="223"/>
        <end position="245"/>
    </location>
</feature>
<gene>
    <name evidence="11" type="ORF">ASZ90_015787</name>
</gene>
<keyword evidence="3" id="KW-1003">Cell membrane</keyword>
<dbReference type="InterPro" id="IPR022813">
    <property type="entry name" value="SecD/SecF_arch_bac"/>
</dbReference>
<evidence type="ECO:0000256" key="9">
    <source>
        <dbReference type="SAM" id="Phobius"/>
    </source>
</evidence>
<dbReference type="Pfam" id="PF02355">
    <property type="entry name" value="SecD_SecF_C"/>
    <property type="match status" value="1"/>
</dbReference>
<keyword evidence="8 9" id="KW-0472">Membrane</keyword>
<evidence type="ECO:0000256" key="1">
    <source>
        <dbReference type="ARBA" id="ARBA00004651"/>
    </source>
</evidence>
<proteinExistence type="inferred from homology"/>
<feature type="domain" description="Protein export membrane protein SecD/SecF C-terminal" evidence="10">
    <location>
        <begin position="108"/>
        <end position="279"/>
    </location>
</feature>
<name>A0A0W8F118_9ZZZZ</name>
<dbReference type="PANTHER" id="PTHR30081">
    <property type="entry name" value="PROTEIN-EXPORT MEMBRANE PROTEIN SEC"/>
    <property type="match status" value="1"/>
</dbReference>
<feature type="transmembrane region" description="Helical" evidence="9">
    <location>
        <begin position="128"/>
        <end position="147"/>
    </location>
</feature>
<reference evidence="11" key="1">
    <citation type="journal article" date="2015" name="Proc. Natl. Acad. Sci. U.S.A.">
        <title>Networks of energetic and metabolic interactions define dynamics in microbial communities.</title>
        <authorList>
            <person name="Embree M."/>
            <person name="Liu J.K."/>
            <person name="Al-Bassam M.M."/>
            <person name="Zengler K."/>
        </authorList>
    </citation>
    <scope>NUCLEOTIDE SEQUENCE</scope>
</reference>